<dbReference type="GO" id="GO:0010073">
    <property type="term" value="P:meristem maintenance"/>
    <property type="evidence" value="ECO:0007669"/>
    <property type="project" value="InterPro"/>
</dbReference>
<evidence type="ECO:0000259" key="1">
    <source>
        <dbReference type="Pfam" id="PF10536"/>
    </source>
</evidence>
<dbReference type="KEGG" id="nta:107797165"/>
<accession>A0A1S4AFV2</accession>
<organism evidence="2">
    <name type="scientific">Nicotiana tabacum</name>
    <name type="common">Common tobacco</name>
    <dbReference type="NCBI Taxonomy" id="4097"/>
    <lineage>
        <taxon>Eukaryota</taxon>
        <taxon>Viridiplantae</taxon>
        <taxon>Streptophyta</taxon>
        <taxon>Embryophyta</taxon>
        <taxon>Tracheophyta</taxon>
        <taxon>Spermatophyta</taxon>
        <taxon>Magnoliopsida</taxon>
        <taxon>eudicotyledons</taxon>
        <taxon>Gunneridae</taxon>
        <taxon>Pentapetalae</taxon>
        <taxon>asterids</taxon>
        <taxon>lamiids</taxon>
        <taxon>Solanales</taxon>
        <taxon>Solanaceae</taxon>
        <taxon>Nicotianoideae</taxon>
        <taxon>Nicotianeae</taxon>
        <taxon>Nicotiana</taxon>
    </lineage>
</organism>
<dbReference type="Pfam" id="PF10536">
    <property type="entry name" value="PMD"/>
    <property type="match status" value="2"/>
</dbReference>
<reference evidence="2" key="1">
    <citation type="submission" date="2025-08" db="UniProtKB">
        <authorList>
            <consortium name="RefSeq"/>
        </authorList>
    </citation>
    <scope>IDENTIFICATION</scope>
</reference>
<protein>
    <submittedName>
        <fullName evidence="2">Serine/threonine-protein phosphatase 7 long form homolog</fullName>
    </submittedName>
</protein>
<dbReference type="InterPro" id="IPR019557">
    <property type="entry name" value="AminoTfrase-like_pln_mobile"/>
</dbReference>
<dbReference type="InterPro" id="IPR044824">
    <property type="entry name" value="MAIN-like"/>
</dbReference>
<dbReference type="PANTHER" id="PTHR46033">
    <property type="entry name" value="PROTEIN MAIN-LIKE 2"/>
    <property type="match status" value="1"/>
</dbReference>
<dbReference type="PANTHER" id="PTHR46033:SF8">
    <property type="entry name" value="PROTEIN MAINTENANCE OF MERISTEMS-LIKE"/>
    <property type="match status" value="1"/>
</dbReference>
<dbReference type="OMA" id="VEWHFPD"/>
<dbReference type="PaxDb" id="4097-A0A1S4AFV2"/>
<feature type="domain" description="Aminotransferase-like plant mobile" evidence="1">
    <location>
        <begin position="22"/>
        <end position="196"/>
    </location>
</feature>
<feature type="domain" description="Aminotransferase-like plant mobile" evidence="1">
    <location>
        <begin position="221"/>
        <end position="317"/>
    </location>
</feature>
<proteinExistence type="predicted"/>
<gene>
    <name evidence="2" type="primary">LOC107797165</name>
</gene>
<evidence type="ECO:0000313" key="2">
    <source>
        <dbReference type="RefSeq" id="XP_016475516.1"/>
    </source>
</evidence>
<name>A0A1S4AFV2_TOBAC</name>
<dbReference type="AlphaFoldDB" id="A0A1S4AFV2"/>
<dbReference type="OrthoDB" id="1305929at2759"/>
<sequence length="339" mass="39244">MWEFIRDHPLYPRIVRILQDTGFSWIIEIDRLQIDWALITAMIERWRPETHTFHLPIGEATITLEDVEVLFGLPVDGILVAYPHAPRDYRGVHYQHILQRLIDFQSAEETALSGASRLQMTPARQHLAAMDAEIMDDSPAEDIDWHTRLLLLLMFGGVMFPNTSGNLVSLRFLHHLERLDDLPSYSWGATVLGYLFGHGSGSCSSSHLYHPMAPDAPPPPFLPFAWRWVDRRGYVREFETRHHLPYYRDLLDLLEGAQFVWSPYSDALIAGLTDYCSRDRAMWSSSIPLICLDIDEHHATDRVLCQFGRPQLVPIPPTWLRTHYHRDDRPGLTRHIWPG</sequence>
<dbReference type="RefSeq" id="XP_016475516.1">
    <property type="nucleotide sequence ID" value="XM_016620030.1"/>
</dbReference>
<dbReference type="STRING" id="4097.A0A1S4AFV2"/>